<evidence type="ECO:0000256" key="1">
    <source>
        <dbReference type="SAM" id="Phobius"/>
    </source>
</evidence>
<name>A0A1H5WGZ6_9PSEU</name>
<dbReference type="EMBL" id="FOME01000006">
    <property type="protein sequence ID" value="SFD75493.1"/>
    <property type="molecule type" value="Genomic_DNA"/>
</dbReference>
<keyword evidence="1" id="KW-0812">Transmembrane</keyword>
<dbReference type="RefSeq" id="WP_093353301.1">
    <property type="nucleotide sequence ID" value="NZ_FNVB01000002.1"/>
</dbReference>
<reference evidence="3" key="1">
    <citation type="submission" date="2016-10" db="EMBL/GenBank/DDBJ databases">
        <authorList>
            <person name="de Groot N.N."/>
        </authorList>
    </citation>
    <scope>NUCLEOTIDE SEQUENCE [LARGE SCALE GENOMIC DNA]</scope>
    <source>
        <strain evidence="3">ATCC 20501</strain>
    </source>
</reference>
<reference evidence="5 6" key="2">
    <citation type="submission" date="2016-10" db="EMBL/GenBank/DDBJ databases">
        <authorList>
            <person name="Varghese N."/>
            <person name="Submissions S."/>
        </authorList>
    </citation>
    <scope>NUCLEOTIDE SEQUENCE [LARGE SCALE GENOMIC DNA]</scope>
    <source>
        <strain evidence="6">ATCC 20501</strain>
        <strain evidence="4 5">CGMCC 4.3529</strain>
    </source>
</reference>
<feature type="domain" description="DUF1468" evidence="2">
    <location>
        <begin position="15"/>
        <end position="154"/>
    </location>
</feature>
<feature type="transmembrane region" description="Helical" evidence="1">
    <location>
        <begin position="38"/>
        <end position="59"/>
    </location>
</feature>
<organism evidence="3 6">
    <name type="scientific">Saccharopolyspora kobensis</name>
    <dbReference type="NCBI Taxonomy" id="146035"/>
    <lineage>
        <taxon>Bacteria</taxon>
        <taxon>Bacillati</taxon>
        <taxon>Actinomycetota</taxon>
        <taxon>Actinomycetes</taxon>
        <taxon>Pseudonocardiales</taxon>
        <taxon>Pseudonocardiaceae</taxon>
        <taxon>Saccharopolyspora</taxon>
    </lineage>
</organism>
<gene>
    <name evidence="3" type="ORF">SAMN02982929_01177</name>
    <name evidence="4" type="ORF">SAMN05216506_106150</name>
</gene>
<keyword evidence="1" id="KW-1133">Transmembrane helix</keyword>
<dbReference type="Proteomes" id="UP000199690">
    <property type="component" value="Unassembled WGS sequence"/>
</dbReference>
<evidence type="ECO:0000313" key="4">
    <source>
        <dbReference type="EMBL" id="SFD75493.1"/>
    </source>
</evidence>
<feature type="transmembrane region" description="Helical" evidence="1">
    <location>
        <begin position="91"/>
        <end position="122"/>
    </location>
</feature>
<sequence length="160" mass="16732">MSGQRAQVALYASLALIGGGFAVTAPAYGVLLEESRIGPGFLPLVAGLGLTLFSVLLLAEQLRAPRPAPAQRGTDDFGRSPQQRMRILRRVFVLLPATVALVPLLGMVVAFGLLVLVISTWLEGRRPLPALVLSAGSAAVMHGVFAVVLQVPLPTGVLGF</sequence>
<dbReference type="Pfam" id="PF07331">
    <property type="entry name" value="TctB"/>
    <property type="match status" value="1"/>
</dbReference>
<evidence type="ECO:0000313" key="6">
    <source>
        <dbReference type="Proteomes" id="UP000236729"/>
    </source>
</evidence>
<dbReference type="EMBL" id="FNVB01000002">
    <property type="protein sequence ID" value="SEF98556.1"/>
    <property type="molecule type" value="Genomic_DNA"/>
</dbReference>
<evidence type="ECO:0000313" key="3">
    <source>
        <dbReference type="EMBL" id="SEF98556.1"/>
    </source>
</evidence>
<dbReference type="Proteomes" id="UP000236729">
    <property type="component" value="Unassembled WGS sequence"/>
</dbReference>
<proteinExistence type="predicted"/>
<evidence type="ECO:0000259" key="2">
    <source>
        <dbReference type="Pfam" id="PF07331"/>
    </source>
</evidence>
<accession>A0A1H5WGZ6</accession>
<protein>
    <submittedName>
        <fullName evidence="3">Tripartite tricarboxylate transporter TctB family protein</fullName>
    </submittedName>
</protein>
<evidence type="ECO:0000313" key="5">
    <source>
        <dbReference type="Proteomes" id="UP000199690"/>
    </source>
</evidence>
<accession>A0A1I1V333</accession>
<feature type="transmembrane region" description="Helical" evidence="1">
    <location>
        <begin position="128"/>
        <end position="149"/>
    </location>
</feature>
<keyword evidence="5" id="KW-1185">Reference proteome</keyword>
<keyword evidence="1" id="KW-0472">Membrane</keyword>
<dbReference type="InterPro" id="IPR009936">
    <property type="entry name" value="DUF1468"/>
</dbReference>
<dbReference type="AlphaFoldDB" id="A0A1H5WGZ6"/>